<dbReference type="EMBL" id="QXGF01000020">
    <property type="protein sequence ID" value="KAE8949526.1"/>
    <property type="molecule type" value="Genomic_DNA"/>
</dbReference>
<dbReference type="Proteomes" id="UP000476176">
    <property type="component" value="Unassembled WGS sequence"/>
</dbReference>
<evidence type="ECO:0000313" key="11">
    <source>
        <dbReference type="EMBL" id="KAE9346842.1"/>
    </source>
</evidence>
<evidence type="ECO:0000313" key="14">
    <source>
        <dbReference type="Proteomes" id="UP000437068"/>
    </source>
</evidence>
<dbReference type="Proteomes" id="UP000440367">
    <property type="component" value="Unassembled WGS sequence"/>
</dbReference>
<evidence type="ECO:0000313" key="7">
    <source>
        <dbReference type="EMBL" id="KAE9228257.1"/>
    </source>
</evidence>
<evidence type="ECO:0000313" key="2">
    <source>
        <dbReference type="EMBL" id="KAE8949526.1"/>
    </source>
</evidence>
<dbReference type="EMBL" id="QXGE01000377">
    <property type="protein sequence ID" value="KAE9314256.1"/>
    <property type="molecule type" value="Genomic_DNA"/>
</dbReference>
<evidence type="ECO:0000313" key="5">
    <source>
        <dbReference type="EMBL" id="KAE9130658.1"/>
    </source>
</evidence>
<dbReference type="Proteomes" id="UP000460718">
    <property type="component" value="Unassembled WGS sequence"/>
</dbReference>
<dbReference type="EMBL" id="QXGC01000384">
    <property type="protein sequence ID" value="KAE9238456.1"/>
    <property type="molecule type" value="Genomic_DNA"/>
</dbReference>
<evidence type="ECO:0000313" key="18">
    <source>
        <dbReference type="Proteomes" id="UP000460718"/>
    </source>
</evidence>
<evidence type="ECO:0008006" key="22">
    <source>
        <dbReference type="Google" id="ProtNLM"/>
    </source>
</evidence>
<evidence type="ECO:0000313" key="10">
    <source>
        <dbReference type="EMBL" id="KAE9314256.1"/>
    </source>
</evidence>
<evidence type="ECO:0000313" key="12">
    <source>
        <dbReference type="Proteomes" id="UP000429523"/>
    </source>
</evidence>
<evidence type="ECO:0000313" key="13">
    <source>
        <dbReference type="Proteomes" id="UP000433483"/>
    </source>
</evidence>
<protein>
    <recommendedName>
        <fullName evidence="22">Secreted protein</fullName>
    </recommendedName>
</protein>
<evidence type="ECO:0000313" key="17">
    <source>
        <dbReference type="Proteomes" id="UP000441208"/>
    </source>
</evidence>
<gene>
    <name evidence="10" type="ORF">PF001_g8360</name>
    <name evidence="9" type="ORF">PF002_g4515</name>
    <name evidence="8" type="ORF">PF004_g8304</name>
    <name evidence="7" type="ORF">PF005_g4399</name>
    <name evidence="6" type="ORF">PF006_g7356</name>
    <name evidence="5" type="ORF">PF007_g4432</name>
    <name evidence="11" type="ORF">PF008_g8094</name>
    <name evidence="2" type="ORF">PF009_g932</name>
    <name evidence="4" type="ORF">PF010_g8610</name>
    <name evidence="3" type="ORF">PF011_g8217</name>
</gene>
<keyword evidence="1" id="KW-0732">Signal</keyword>
<feature type="signal peptide" evidence="1">
    <location>
        <begin position="1"/>
        <end position="22"/>
    </location>
</feature>
<organism evidence="5 17">
    <name type="scientific">Phytophthora fragariae</name>
    <dbReference type="NCBI Taxonomy" id="53985"/>
    <lineage>
        <taxon>Eukaryota</taxon>
        <taxon>Sar</taxon>
        <taxon>Stramenopiles</taxon>
        <taxon>Oomycota</taxon>
        <taxon>Peronosporomycetes</taxon>
        <taxon>Peronosporales</taxon>
        <taxon>Peronosporaceae</taxon>
        <taxon>Phytophthora</taxon>
    </lineage>
</organism>
<reference evidence="12 13" key="1">
    <citation type="submission" date="2018-08" db="EMBL/GenBank/DDBJ databases">
        <title>Genomic investigation of the strawberry pathogen Phytophthora fragariae indicates pathogenicity is determined by transcriptional variation in three key races.</title>
        <authorList>
            <person name="Adams T.M."/>
            <person name="Armitage A.D."/>
            <person name="Sobczyk M.K."/>
            <person name="Bates H.J."/>
            <person name="Dunwell J.M."/>
            <person name="Nellist C.F."/>
            <person name="Harrison R.J."/>
        </authorList>
    </citation>
    <scope>NUCLEOTIDE SEQUENCE [LARGE SCALE GENOMIC DNA]</scope>
    <source>
        <strain evidence="10 14">A4</strain>
        <strain evidence="9 15">BC-1</strain>
        <strain evidence="8 19">BC-23</strain>
        <strain evidence="7 13">NOV-27</strain>
        <strain evidence="6 16">NOV-5</strain>
        <strain evidence="5 17">NOV-71</strain>
        <strain evidence="11 20">NOV-77</strain>
        <strain evidence="2 12">NOV-9</strain>
        <strain evidence="4 21">ONT-3</strain>
        <strain evidence="3 18">SCRP245</strain>
    </source>
</reference>
<dbReference type="Proteomes" id="UP000433483">
    <property type="component" value="Unassembled WGS sequence"/>
</dbReference>
<dbReference type="Proteomes" id="UP000486351">
    <property type="component" value="Unassembled WGS sequence"/>
</dbReference>
<dbReference type="EMBL" id="QXGA01000313">
    <property type="protein sequence ID" value="KAE9148022.1"/>
    <property type="molecule type" value="Genomic_DNA"/>
</dbReference>
<evidence type="ECO:0000256" key="1">
    <source>
        <dbReference type="SAM" id="SignalP"/>
    </source>
</evidence>
<evidence type="ECO:0000313" key="8">
    <source>
        <dbReference type="EMBL" id="KAE9238456.1"/>
    </source>
</evidence>
<evidence type="ECO:0000313" key="19">
    <source>
        <dbReference type="Proteomes" id="UP000476176"/>
    </source>
</evidence>
<dbReference type="Proteomes" id="UP000441208">
    <property type="component" value="Unassembled WGS sequence"/>
</dbReference>
<sequence>MQTCSQWVAVLAVHLPCRPAESAGVACNLLLVCKDGERGGAVSVPDGYSATHVAAVDSWRRQMTLRRRISIQPGRQRCPTRTWPPIGAGIQSSD</sequence>
<name>A0A6A3TAY2_9STRA</name>
<dbReference type="Proteomes" id="UP000488956">
    <property type="component" value="Unassembled WGS sequence"/>
</dbReference>
<dbReference type="EMBL" id="QXFY01000356">
    <property type="protein sequence ID" value="KAE9346842.1"/>
    <property type="molecule type" value="Genomic_DNA"/>
</dbReference>
<evidence type="ECO:0000313" key="21">
    <source>
        <dbReference type="Proteomes" id="UP000488956"/>
    </source>
</evidence>
<dbReference type="Proteomes" id="UP000429523">
    <property type="component" value="Unassembled WGS sequence"/>
</dbReference>
<dbReference type="Proteomes" id="UP000440732">
    <property type="component" value="Unassembled WGS sequence"/>
</dbReference>
<dbReference type="EMBL" id="QXGB01000142">
    <property type="protein sequence ID" value="KAE9228257.1"/>
    <property type="molecule type" value="Genomic_DNA"/>
</dbReference>
<accession>A0A6A3TAY2</accession>
<evidence type="ECO:0000313" key="16">
    <source>
        <dbReference type="Proteomes" id="UP000440732"/>
    </source>
</evidence>
<dbReference type="AlphaFoldDB" id="A0A6A3TAY2"/>
<evidence type="ECO:0000313" key="20">
    <source>
        <dbReference type="Proteomes" id="UP000486351"/>
    </source>
</evidence>
<evidence type="ECO:0000313" key="9">
    <source>
        <dbReference type="EMBL" id="KAE9250957.1"/>
    </source>
</evidence>
<evidence type="ECO:0000313" key="15">
    <source>
        <dbReference type="Proteomes" id="UP000440367"/>
    </source>
</evidence>
<dbReference type="EMBL" id="QXFZ01000141">
    <property type="protein sequence ID" value="KAE9130658.1"/>
    <property type="molecule type" value="Genomic_DNA"/>
</dbReference>
<dbReference type="EMBL" id="QXFX01000393">
    <property type="protein sequence ID" value="KAE9117448.1"/>
    <property type="molecule type" value="Genomic_DNA"/>
</dbReference>
<evidence type="ECO:0000313" key="4">
    <source>
        <dbReference type="EMBL" id="KAE9117448.1"/>
    </source>
</evidence>
<dbReference type="EMBL" id="QXFW01000381">
    <property type="protein sequence ID" value="KAE9014091.1"/>
    <property type="molecule type" value="Genomic_DNA"/>
</dbReference>
<evidence type="ECO:0000313" key="6">
    <source>
        <dbReference type="EMBL" id="KAE9148022.1"/>
    </source>
</evidence>
<dbReference type="EMBL" id="QXGD01000140">
    <property type="protein sequence ID" value="KAE9250957.1"/>
    <property type="molecule type" value="Genomic_DNA"/>
</dbReference>
<dbReference type="Proteomes" id="UP000437068">
    <property type="component" value="Unassembled WGS sequence"/>
</dbReference>
<keyword evidence="13" id="KW-1185">Reference proteome</keyword>
<proteinExistence type="predicted"/>
<feature type="chain" id="PRO_5036166113" description="Secreted protein" evidence="1">
    <location>
        <begin position="23"/>
        <end position="94"/>
    </location>
</feature>
<evidence type="ECO:0000313" key="3">
    <source>
        <dbReference type="EMBL" id="KAE9014091.1"/>
    </source>
</evidence>
<comment type="caution">
    <text evidence="5">The sequence shown here is derived from an EMBL/GenBank/DDBJ whole genome shotgun (WGS) entry which is preliminary data.</text>
</comment>